<organism evidence="1 2">
    <name type="scientific">Rattus norvegicus</name>
    <name type="common">Rat</name>
    <dbReference type="NCBI Taxonomy" id="10116"/>
    <lineage>
        <taxon>Eukaryota</taxon>
        <taxon>Metazoa</taxon>
        <taxon>Chordata</taxon>
        <taxon>Craniata</taxon>
        <taxon>Vertebrata</taxon>
        <taxon>Euteleostomi</taxon>
        <taxon>Mammalia</taxon>
        <taxon>Eutheria</taxon>
        <taxon>Euarchontoglires</taxon>
        <taxon>Glires</taxon>
        <taxon>Rodentia</taxon>
        <taxon>Myomorpha</taxon>
        <taxon>Muroidea</taxon>
        <taxon>Muridae</taxon>
        <taxon>Murinae</taxon>
        <taxon>Rattus</taxon>
    </lineage>
</organism>
<dbReference type="AlphaFoldDB" id="A6IZT9"/>
<evidence type="ECO:0000313" key="2">
    <source>
        <dbReference type="Proteomes" id="UP000234681"/>
    </source>
</evidence>
<dbReference type="EMBL" id="CH473972">
    <property type="protein sequence ID" value="EDL92767.1"/>
    <property type="molecule type" value="Genomic_DNA"/>
</dbReference>
<accession>A6IZT9</accession>
<reference evidence="2" key="1">
    <citation type="submission" date="2005-09" db="EMBL/GenBank/DDBJ databases">
        <authorList>
            <person name="Mural R.J."/>
            <person name="Li P.W."/>
            <person name="Adams M.D."/>
            <person name="Amanatides P.G."/>
            <person name="Baden-Tillson H."/>
            <person name="Barnstead M."/>
            <person name="Chin S.H."/>
            <person name="Dew I."/>
            <person name="Evans C.A."/>
            <person name="Ferriera S."/>
            <person name="Flanigan M."/>
            <person name="Fosler C."/>
            <person name="Glodek A."/>
            <person name="Gu Z."/>
            <person name="Holt R.A."/>
            <person name="Jennings D."/>
            <person name="Kraft C.L."/>
            <person name="Lu F."/>
            <person name="Nguyen T."/>
            <person name="Nusskern D.R."/>
            <person name="Pfannkoch C.M."/>
            <person name="Sitter C."/>
            <person name="Sutton G.G."/>
            <person name="Venter J.C."/>
            <person name="Wang Z."/>
            <person name="Woodage T."/>
            <person name="Zheng X.H."/>
            <person name="Zhong F."/>
        </authorList>
    </citation>
    <scope>NUCLEOTIDE SEQUENCE [LARGE SCALE GENOMIC DNA]</scope>
    <source>
        <strain>BN</strain>
        <strain evidence="2">Sprague-Dawley</strain>
    </source>
</reference>
<gene>
    <name evidence="1" type="ORF">rCG_51503</name>
</gene>
<dbReference type="Proteomes" id="UP000234681">
    <property type="component" value="Chromosome 19"/>
</dbReference>
<name>A6IZT9_RAT</name>
<proteinExistence type="predicted"/>
<protein>
    <submittedName>
        <fullName evidence="1">RCG51503</fullName>
    </submittedName>
</protein>
<evidence type="ECO:0000313" key="1">
    <source>
        <dbReference type="EMBL" id="EDL92767.1"/>
    </source>
</evidence>
<sequence>MLPLPTLQPSREALDRPQESVRILPPSRHSGTFSEVCIHSGCLTSVICLYPQKTLGKQHDRVAVAVCSPGRAYLVASRMAFARGLVLSLCPWCLPHG</sequence>